<dbReference type="InterPro" id="IPR036378">
    <property type="entry name" value="FAS1_dom_sf"/>
</dbReference>
<dbReference type="GO" id="GO:0050839">
    <property type="term" value="F:cell adhesion molecule binding"/>
    <property type="evidence" value="ECO:0007669"/>
    <property type="project" value="TreeGrafter"/>
</dbReference>
<dbReference type="GO" id="GO:0031012">
    <property type="term" value="C:extracellular matrix"/>
    <property type="evidence" value="ECO:0007669"/>
    <property type="project" value="TreeGrafter"/>
</dbReference>
<gene>
    <name evidence="2" type="ORF">NIES592_19590</name>
</gene>
<dbReference type="FunFam" id="2.30.180.10:FF:000032">
    <property type="entry name" value="Fasciclin domain-containing protein, putative"/>
    <property type="match status" value="1"/>
</dbReference>
<reference evidence="2 3" key="1">
    <citation type="submission" date="2016-11" db="EMBL/GenBank/DDBJ databases">
        <title>Draft Genome Sequences of Nine Cyanobacterial Strains from Diverse Habitats.</title>
        <authorList>
            <person name="Zhu T."/>
            <person name="Hou S."/>
            <person name="Lu X."/>
            <person name="Hess W.R."/>
        </authorList>
    </citation>
    <scope>NUCLEOTIDE SEQUENCE [LARGE SCALE GENOMIC DNA]</scope>
    <source>
        <strain evidence="2 3">NIES-592</strain>
    </source>
</reference>
<accession>A0A1U7GV19</accession>
<dbReference type="InterPro" id="IPR000782">
    <property type="entry name" value="FAS1_domain"/>
</dbReference>
<dbReference type="PANTHER" id="PTHR10900">
    <property type="entry name" value="PERIOSTIN-RELATED"/>
    <property type="match status" value="1"/>
</dbReference>
<sequence length="196" mass="22035">MFPQRFPALTGKKWFVKLAWVMGIIGVTTMISSPVLARRFYGFAFLQPSAYRNYPYRNSNSTIADTLAKDGKYTNLVDELKEAGLFDTLKKPGYFTIFAPTDNAFYSLDSNVFKQYSQPENRVKVLKYHVIVGEITPEQIKTGVLKTLEGTELRITEDANGEVKVNNAKVYQPATRTTNGVIVQISGLLMPSDVNF</sequence>
<protein>
    <submittedName>
        <fullName evidence="2">Beta-Ig-H3/fasciclin</fullName>
    </submittedName>
</protein>
<dbReference type="GO" id="GO:0007155">
    <property type="term" value="P:cell adhesion"/>
    <property type="evidence" value="ECO:0007669"/>
    <property type="project" value="TreeGrafter"/>
</dbReference>
<evidence type="ECO:0000313" key="3">
    <source>
        <dbReference type="Proteomes" id="UP000186391"/>
    </source>
</evidence>
<proteinExistence type="predicted"/>
<comment type="caution">
    <text evidence="2">The sequence shown here is derived from an EMBL/GenBank/DDBJ whole genome shotgun (WGS) entry which is preliminary data.</text>
</comment>
<dbReference type="SMART" id="SM00554">
    <property type="entry name" value="FAS1"/>
    <property type="match status" value="1"/>
</dbReference>
<dbReference type="EMBL" id="MRCA01000014">
    <property type="protein sequence ID" value="OKH11900.1"/>
    <property type="molecule type" value="Genomic_DNA"/>
</dbReference>
<dbReference type="PANTHER" id="PTHR10900:SF77">
    <property type="entry name" value="FI19380P1"/>
    <property type="match status" value="1"/>
</dbReference>
<dbReference type="AlphaFoldDB" id="A0A1U7GV19"/>
<dbReference type="SUPFAM" id="SSF82153">
    <property type="entry name" value="FAS1 domain"/>
    <property type="match status" value="1"/>
</dbReference>
<dbReference type="GO" id="GO:0005615">
    <property type="term" value="C:extracellular space"/>
    <property type="evidence" value="ECO:0007669"/>
    <property type="project" value="TreeGrafter"/>
</dbReference>
<dbReference type="PROSITE" id="PS50213">
    <property type="entry name" value="FAS1"/>
    <property type="match status" value="1"/>
</dbReference>
<dbReference type="GO" id="GO:0030198">
    <property type="term" value="P:extracellular matrix organization"/>
    <property type="evidence" value="ECO:0007669"/>
    <property type="project" value="TreeGrafter"/>
</dbReference>
<feature type="domain" description="FAS1" evidence="1">
    <location>
        <begin position="60"/>
        <end position="189"/>
    </location>
</feature>
<evidence type="ECO:0000313" key="2">
    <source>
        <dbReference type="EMBL" id="OKH11900.1"/>
    </source>
</evidence>
<dbReference type="Proteomes" id="UP000186391">
    <property type="component" value="Unassembled WGS sequence"/>
</dbReference>
<dbReference type="RefSeq" id="WP_073556658.1">
    <property type="nucleotide sequence ID" value="NZ_MRCA01000014.1"/>
</dbReference>
<evidence type="ECO:0000259" key="1">
    <source>
        <dbReference type="PROSITE" id="PS50213"/>
    </source>
</evidence>
<name>A0A1U7GV19_9CYAN</name>
<dbReference type="Gene3D" id="2.30.180.10">
    <property type="entry name" value="FAS1 domain"/>
    <property type="match status" value="1"/>
</dbReference>
<dbReference type="Pfam" id="PF02469">
    <property type="entry name" value="Fasciclin"/>
    <property type="match status" value="1"/>
</dbReference>
<dbReference type="InterPro" id="IPR050904">
    <property type="entry name" value="Adhesion/Biosynth-related"/>
</dbReference>
<organism evidence="2 3">
    <name type="scientific">Fischerella major NIES-592</name>
    <dbReference type="NCBI Taxonomy" id="210994"/>
    <lineage>
        <taxon>Bacteria</taxon>
        <taxon>Bacillati</taxon>
        <taxon>Cyanobacteriota</taxon>
        <taxon>Cyanophyceae</taxon>
        <taxon>Nostocales</taxon>
        <taxon>Hapalosiphonaceae</taxon>
        <taxon>Fischerella</taxon>
    </lineage>
</organism>
<dbReference type="OrthoDB" id="516481at2"/>
<keyword evidence="3" id="KW-1185">Reference proteome</keyword>